<comment type="caution">
    <text evidence="1">The sequence shown here is derived from an EMBL/GenBank/DDBJ whole genome shotgun (WGS) entry which is preliminary data.</text>
</comment>
<protein>
    <submittedName>
        <fullName evidence="1">Protein yjgK</fullName>
    </submittedName>
</protein>
<gene>
    <name evidence="1" type="ORF">SPJ1_1506</name>
</gene>
<dbReference type="NCBIfam" id="TIGR00022">
    <property type="entry name" value="YhcH/YjgK/YiaL family protein"/>
    <property type="match status" value="1"/>
</dbReference>
<name>A0ABP2SZY0_9STRE</name>
<organism evidence="1 2">
    <name type="scientific">Streptococcus parauberis KRS-02083</name>
    <dbReference type="NCBI Taxonomy" id="1207545"/>
    <lineage>
        <taxon>Bacteria</taxon>
        <taxon>Bacillati</taxon>
        <taxon>Bacillota</taxon>
        <taxon>Bacilli</taxon>
        <taxon>Lactobacillales</taxon>
        <taxon>Streptococcaceae</taxon>
        <taxon>Streptococcus</taxon>
    </lineage>
</organism>
<evidence type="ECO:0000313" key="2">
    <source>
        <dbReference type="Proteomes" id="UP000011769"/>
    </source>
</evidence>
<proteinExistence type="predicted"/>
<dbReference type="Gene3D" id="2.60.120.370">
    <property type="entry name" value="YhcH/YjgK/YiaL"/>
    <property type="match status" value="1"/>
</dbReference>
<dbReference type="SUPFAM" id="SSF51197">
    <property type="entry name" value="Clavaminate synthase-like"/>
    <property type="match status" value="1"/>
</dbReference>
<dbReference type="PANTHER" id="PTHR34986">
    <property type="entry name" value="EVOLVED BETA-GALACTOSIDASE SUBUNIT BETA"/>
    <property type="match status" value="1"/>
</dbReference>
<dbReference type="InterPro" id="IPR004375">
    <property type="entry name" value="NanQ/TabA/YiaL"/>
</dbReference>
<dbReference type="InterPro" id="IPR037012">
    <property type="entry name" value="NanQ/TabA/YiaL_sf"/>
</dbReference>
<accession>A0ABP2SZY0</accession>
<dbReference type="PANTHER" id="PTHR34986:SF1">
    <property type="entry name" value="PROTEIN YIAL"/>
    <property type="match status" value="1"/>
</dbReference>
<dbReference type="EMBL" id="ALYM01000005">
    <property type="protein sequence ID" value="EMG25058.1"/>
    <property type="molecule type" value="Genomic_DNA"/>
</dbReference>
<reference evidence="1 2" key="1">
    <citation type="journal article" date="2013" name="PLoS ONE">
        <title>Comparative Genomic Characterization of Three Streptococcus parauberis Strains in Fish Pathogen, as Assessed by Wide-Genome Analyses.</title>
        <authorList>
            <person name="Nho S.W."/>
            <person name="Hikima J."/>
            <person name="Park S.B."/>
            <person name="Jang H.B."/>
            <person name="Cha I.S."/>
            <person name="Yasuike M."/>
            <person name="Nakamura Y."/>
            <person name="Fujiwara A."/>
            <person name="Sano M."/>
            <person name="Kanai K."/>
            <person name="Kondo H."/>
            <person name="Hirono I."/>
            <person name="Takeyama H."/>
            <person name="Aoki T."/>
            <person name="Jung T.S."/>
        </authorList>
    </citation>
    <scope>NUCLEOTIDE SEQUENCE [LARGE SCALE GENOMIC DNA]</scope>
    <source>
        <strain evidence="1 2">KRS-02083</strain>
    </source>
</reference>
<dbReference type="Proteomes" id="UP000011769">
    <property type="component" value="Unassembled WGS sequence"/>
</dbReference>
<evidence type="ECO:0000313" key="1">
    <source>
        <dbReference type="EMBL" id="EMG25058.1"/>
    </source>
</evidence>
<sequence length="150" mass="16953">MIFDQLSNLAQYKGIHPELDNAIDYLNKDDYKTLQVGSHHIKGDEIILHVSETDLNDVDQSVYEYHETYADIHLLLVGQETLSYGYGKTDEIASFKNDDDFGLVTCQQSCSMGLGIDSFAIFFPKESHQPGQQLGNDKHIKKVVVKVLMN</sequence>
<keyword evidence="2" id="KW-1185">Reference proteome</keyword>
<dbReference type="Pfam" id="PF04074">
    <property type="entry name" value="DUF386"/>
    <property type="match status" value="1"/>
</dbReference>